<dbReference type="Gene3D" id="1.10.10.10">
    <property type="entry name" value="Winged helix-like DNA-binding domain superfamily/Winged helix DNA-binding domain"/>
    <property type="match status" value="1"/>
</dbReference>
<evidence type="ECO:0008006" key="8">
    <source>
        <dbReference type="Google" id="ProtNLM"/>
    </source>
</evidence>
<evidence type="ECO:0000256" key="3">
    <source>
        <dbReference type="ARBA" id="ARBA00023163"/>
    </source>
</evidence>
<dbReference type="InterPro" id="IPR036388">
    <property type="entry name" value="WH-like_DNA-bd_sf"/>
</dbReference>
<protein>
    <recommendedName>
        <fullName evidence="8">MurR/RpiR family transcriptional regulator</fullName>
    </recommendedName>
</protein>
<name>A0A150MC15_9BACI</name>
<dbReference type="PATRIC" id="fig|301148.3.peg.858"/>
<dbReference type="PANTHER" id="PTHR30514">
    <property type="entry name" value="GLUCOKINASE"/>
    <property type="match status" value="1"/>
</dbReference>
<dbReference type="InterPro" id="IPR001347">
    <property type="entry name" value="SIS_dom"/>
</dbReference>
<dbReference type="STRING" id="301148.B4135_1449"/>
<dbReference type="GO" id="GO:0003700">
    <property type="term" value="F:DNA-binding transcription factor activity"/>
    <property type="evidence" value="ECO:0007669"/>
    <property type="project" value="InterPro"/>
</dbReference>
<dbReference type="InterPro" id="IPR009057">
    <property type="entry name" value="Homeodomain-like_sf"/>
</dbReference>
<keyword evidence="2" id="KW-0238">DNA-binding</keyword>
<dbReference type="Pfam" id="PF01380">
    <property type="entry name" value="SIS"/>
    <property type="match status" value="1"/>
</dbReference>
<gene>
    <name evidence="6" type="ORF">B4135_1449</name>
</gene>
<feature type="domain" description="HTH rpiR-type" evidence="4">
    <location>
        <begin position="2"/>
        <end position="78"/>
    </location>
</feature>
<dbReference type="Pfam" id="PF01418">
    <property type="entry name" value="HTH_6"/>
    <property type="match status" value="1"/>
</dbReference>
<organism evidence="6 7">
    <name type="scientific">Caldibacillus debilis</name>
    <dbReference type="NCBI Taxonomy" id="301148"/>
    <lineage>
        <taxon>Bacteria</taxon>
        <taxon>Bacillati</taxon>
        <taxon>Bacillota</taxon>
        <taxon>Bacilli</taxon>
        <taxon>Bacillales</taxon>
        <taxon>Bacillaceae</taxon>
        <taxon>Caldibacillus</taxon>
    </lineage>
</organism>
<dbReference type="InterPro" id="IPR000281">
    <property type="entry name" value="HTH_RpiR"/>
</dbReference>
<dbReference type="EMBL" id="LQYT01000013">
    <property type="protein sequence ID" value="KYD22104.1"/>
    <property type="molecule type" value="Genomic_DNA"/>
</dbReference>
<dbReference type="InterPro" id="IPR046348">
    <property type="entry name" value="SIS_dom_sf"/>
</dbReference>
<keyword evidence="3" id="KW-0804">Transcription</keyword>
<proteinExistence type="predicted"/>
<dbReference type="InterPro" id="IPR047640">
    <property type="entry name" value="RpiR-like"/>
</dbReference>
<dbReference type="Gene3D" id="3.40.50.10490">
    <property type="entry name" value="Glucose-6-phosphate isomerase like protein, domain 1"/>
    <property type="match status" value="1"/>
</dbReference>
<dbReference type="PROSITE" id="PS51464">
    <property type="entry name" value="SIS"/>
    <property type="match status" value="1"/>
</dbReference>
<dbReference type="AlphaFoldDB" id="A0A150MC15"/>
<comment type="caution">
    <text evidence="6">The sequence shown here is derived from an EMBL/GenBank/DDBJ whole genome shotgun (WGS) entry which is preliminary data.</text>
</comment>
<sequence length="269" mass="30280">MSTLLKEIQLKYSSLSEKDKRIANFLISHPAEATRCNIKELAKKTKTSTSTITRFAKKVSCKNFVELKVKLAQELQYESHDDIHVFLKNHYKNMIDNIQNLNGNEQIQEVIRLIVEAKNIYIYGLGSSGLAAQEFNYRLSRMGLSSQSITDSHLMLIRSALCTENDLILAFSRSGQTKDLITSIEKAKKKGVKVVSFTAYGETPLTKASDVTLWTMHPVKNGYFSTGIDLSTFYLIDLISLKLLADPARKTTYEETISVISSESHIKKG</sequence>
<dbReference type="GO" id="GO:0097367">
    <property type="term" value="F:carbohydrate derivative binding"/>
    <property type="evidence" value="ECO:0007669"/>
    <property type="project" value="InterPro"/>
</dbReference>
<dbReference type="CDD" id="cd05013">
    <property type="entry name" value="SIS_RpiR"/>
    <property type="match status" value="1"/>
</dbReference>
<evidence type="ECO:0000259" key="4">
    <source>
        <dbReference type="PROSITE" id="PS51071"/>
    </source>
</evidence>
<reference evidence="6 7" key="1">
    <citation type="submission" date="2016-01" db="EMBL/GenBank/DDBJ databases">
        <title>Draft Genome Sequences of Seven Thermophilic Sporeformers Isolated from Foods.</title>
        <authorList>
            <person name="Berendsen E.M."/>
            <person name="Wells-Bennik M.H."/>
            <person name="Krawcyk A.O."/>
            <person name="De Jong A."/>
            <person name="Holsappel S."/>
            <person name="Eijlander R.T."/>
            <person name="Kuipers O.P."/>
        </authorList>
    </citation>
    <scope>NUCLEOTIDE SEQUENCE [LARGE SCALE GENOMIC DNA]</scope>
    <source>
        <strain evidence="6 7">B4135</strain>
    </source>
</reference>
<keyword evidence="1" id="KW-0805">Transcription regulation</keyword>
<accession>A0A150MC15</accession>
<evidence type="ECO:0000313" key="6">
    <source>
        <dbReference type="EMBL" id="KYD22104.1"/>
    </source>
</evidence>
<evidence type="ECO:0000256" key="2">
    <source>
        <dbReference type="ARBA" id="ARBA00023125"/>
    </source>
</evidence>
<dbReference type="RefSeq" id="WP_020154947.1">
    <property type="nucleotide sequence ID" value="NZ_LQYT01000013.1"/>
</dbReference>
<dbReference type="OrthoDB" id="1648815at2"/>
<dbReference type="PANTHER" id="PTHR30514:SF21">
    <property type="entry name" value="RPIR-FAMILY TRANSCRIPTIONAL REGULATOR"/>
    <property type="match status" value="1"/>
</dbReference>
<dbReference type="GO" id="GO:0003677">
    <property type="term" value="F:DNA binding"/>
    <property type="evidence" value="ECO:0007669"/>
    <property type="project" value="UniProtKB-KW"/>
</dbReference>
<dbReference type="SUPFAM" id="SSF53697">
    <property type="entry name" value="SIS domain"/>
    <property type="match status" value="1"/>
</dbReference>
<dbReference type="SUPFAM" id="SSF46689">
    <property type="entry name" value="Homeodomain-like"/>
    <property type="match status" value="1"/>
</dbReference>
<dbReference type="InterPro" id="IPR035472">
    <property type="entry name" value="RpiR-like_SIS"/>
</dbReference>
<evidence type="ECO:0000256" key="1">
    <source>
        <dbReference type="ARBA" id="ARBA00023015"/>
    </source>
</evidence>
<feature type="domain" description="SIS" evidence="5">
    <location>
        <begin position="110"/>
        <end position="249"/>
    </location>
</feature>
<dbReference type="GO" id="GO:1901135">
    <property type="term" value="P:carbohydrate derivative metabolic process"/>
    <property type="evidence" value="ECO:0007669"/>
    <property type="project" value="InterPro"/>
</dbReference>
<evidence type="ECO:0000313" key="7">
    <source>
        <dbReference type="Proteomes" id="UP000075683"/>
    </source>
</evidence>
<dbReference type="Proteomes" id="UP000075683">
    <property type="component" value="Unassembled WGS sequence"/>
</dbReference>
<evidence type="ECO:0000259" key="5">
    <source>
        <dbReference type="PROSITE" id="PS51464"/>
    </source>
</evidence>
<dbReference type="PROSITE" id="PS51071">
    <property type="entry name" value="HTH_RPIR"/>
    <property type="match status" value="1"/>
</dbReference>